<dbReference type="InterPro" id="IPR044712">
    <property type="entry name" value="SLC25A32-like"/>
</dbReference>
<evidence type="ECO:0000256" key="11">
    <source>
        <dbReference type="SAM" id="SignalP"/>
    </source>
</evidence>
<dbReference type="OrthoDB" id="21292at2759"/>
<keyword evidence="3 9" id="KW-0813">Transport</keyword>
<dbReference type="PANTHER" id="PTHR45683">
    <property type="entry name" value="MITOCHONDRIAL NICOTINAMIDE ADENINE DINUCLEOTIDE TRANSPORTER 1-RELATED-RELATED"/>
    <property type="match status" value="1"/>
</dbReference>
<feature type="transmembrane region" description="Helical" evidence="10">
    <location>
        <begin position="84"/>
        <end position="103"/>
    </location>
</feature>
<evidence type="ECO:0000256" key="3">
    <source>
        <dbReference type="ARBA" id="ARBA00022448"/>
    </source>
</evidence>
<dbReference type="SUPFAM" id="SSF103506">
    <property type="entry name" value="Mitochondrial carrier"/>
    <property type="match status" value="2"/>
</dbReference>
<accession>A0A1E3I7P6</accession>
<dbReference type="InterPro" id="IPR023395">
    <property type="entry name" value="MCP_dom_sf"/>
</dbReference>
<evidence type="ECO:0000313" key="12">
    <source>
        <dbReference type="EMBL" id="ODN84614.1"/>
    </source>
</evidence>
<keyword evidence="7 8" id="KW-0472">Membrane</keyword>
<evidence type="ECO:0000256" key="1">
    <source>
        <dbReference type="ARBA" id="ARBA00004141"/>
    </source>
</evidence>
<keyword evidence="6 10" id="KW-1133">Transmembrane helix</keyword>
<feature type="transmembrane region" description="Helical" evidence="10">
    <location>
        <begin position="169"/>
        <end position="192"/>
    </location>
</feature>
<proteinExistence type="inferred from homology"/>
<evidence type="ECO:0000256" key="5">
    <source>
        <dbReference type="ARBA" id="ARBA00022737"/>
    </source>
</evidence>
<comment type="subcellular location">
    <subcellularLocation>
        <location evidence="1">Membrane</location>
        <topology evidence="1">Multi-pass membrane protein</topology>
    </subcellularLocation>
</comment>
<gene>
    <name evidence="12" type="ORF">L202_00525</name>
</gene>
<reference evidence="12 13" key="1">
    <citation type="submission" date="2016-06" db="EMBL/GenBank/DDBJ databases">
        <title>Evolution of pathogenesis and genome organization in the Tremellales.</title>
        <authorList>
            <person name="Cuomo C."/>
            <person name="Litvintseva A."/>
            <person name="Heitman J."/>
            <person name="Chen Y."/>
            <person name="Sun S."/>
            <person name="Springer D."/>
            <person name="Dromer F."/>
            <person name="Young S."/>
            <person name="Zeng Q."/>
            <person name="Chapman S."/>
            <person name="Gujja S."/>
            <person name="Saif S."/>
            <person name="Birren B."/>
        </authorList>
    </citation>
    <scope>NUCLEOTIDE SEQUENCE [LARGE SCALE GENOMIC DNA]</scope>
    <source>
        <strain evidence="12 13">CBS 6039</strain>
    </source>
</reference>
<organism evidence="12 13">
    <name type="scientific">Cryptococcus amylolentus CBS 6039</name>
    <dbReference type="NCBI Taxonomy" id="1295533"/>
    <lineage>
        <taxon>Eukaryota</taxon>
        <taxon>Fungi</taxon>
        <taxon>Dikarya</taxon>
        <taxon>Basidiomycota</taxon>
        <taxon>Agaricomycotina</taxon>
        <taxon>Tremellomycetes</taxon>
        <taxon>Tremellales</taxon>
        <taxon>Cryptococcaceae</taxon>
        <taxon>Cryptococcus</taxon>
    </lineage>
</organism>
<dbReference type="Proteomes" id="UP000094065">
    <property type="component" value="Unassembled WGS sequence"/>
</dbReference>
<feature type="transmembrane region" description="Helical" evidence="10">
    <location>
        <begin position="115"/>
        <end position="138"/>
    </location>
</feature>
<dbReference type="GO" id="GO:0006862">
    <property type="term" value="P:nucleotide transport"/>
    <property type="evidence" value="ECO:0007669"/>
    <property type="project" value="InterPro"/>
</dbReference>
<evidence type="ECO:0000313" key="13">
    <source>
        <dbReference type="Proteomes" id="UP000094065"/>
    </source>
</evidence>
<keyword evidence="13" id="KW-1185">Reference proteome</keyword>
<name>A0A1E3I7P6_9TREE</name>
<evidence type="ECO:0000256" key="10">
    <source>
        <dbReference type="SAM" id="Phobius"/>
    </source>
</evidence>
<comment type="caution">
    <text evidence="12">The sequence shown here is derived from an EMBL/GenBank/DDBJ whole genome shotgun (WGS) entry which is preliminary data.</text>
</comment>
<dbReference type="EMBL" id="AWGJ01000001">
    <property type="protein sequence ID" value="ODN84614.1"/>
    <property type="molecule type" value="Genomic_DNA"/>
</dbReference>
<feature type="repeat" description="Solcar" evidence="8">
    <location>
        <begin position="6"/>
        <end position="104"/>
    </location>
</feature>
<evidence type="ECO:0000256" key="8">
    <source>
        <dbReference type="PROSITE-ProRule" id="PRU00282"/>
    </source>
</evidence>
<dbReference type="PROSITE" id="PS50920">
    <property type="entry name" value="SOLCAR"/>
    <property type="match status" value="2"/>
</dbReference>
<dbReference type="GO" id="GO:0016020">
    <property type="term" value="C:membrane"/>
    <property type="evidence" value="ECO:0007669"/>
    <property type="project" value="UniProtKB-SubCell"/>
</dbReference>
<feature type="signal peptide" evidence="11">
    <location>
        <begin position="1"/>
        <end position="20"/>
    </location>
</feature>
<evidence type="ECO:0000256" key="6">
    <source>
        <dbReference type="ARBA" id="ARBA00022989"/>
    </source>
</evidence>
<evidence type="ECO:0008006" key="14">
    <source>
        <dbReference type="Google" id="ProtNLM"/>
    </source>
</evidence>
<dbReference type="GeneID" id="30151834"/>
<evidence type="ECO:0000256" key="9">
    <source>
        <dbReference type="RuleBase" id="RU000488"/>
    </source>
</evidence>
<dbReference type="AlphaFoldDB" id="A0A1E3I7P6"/>
<evidence type="ECO:0000256" key="2">
    <source>
        <dbReference type="ARBA" id="ARBA00006375"/>
    </source>
</evidence>
<keyword evidence="5" id="KW-0677">Repeat</keyword>
<feature type="repeat" description="Solcar" evidence="8">
    <location>
        <begin position="216"/>
        <end position="321"/>
    </location>
</feature>
<feature type="chain" id="PRO_5009129593" description="Mitochondrial carrier" evidence="11">
    <location>
        <begin position="21"/>
        <end position="321"/>
    </location>
</feature>
<dbReference type="Gene3D" id="1.50.40.10">
    <property type="entry name" value="Mitochondrial carrier domain"/>
    <property type="match status" value="2"/>
</dbReference>
<protein>
    <recommendedName>
        <fullName evidence="14">Mitochondrial carrier</fullName>
    </recommendedName>
</protein>
<keyword evidence="4 8" id="KW-0812">Transmembrane</keyword>
<evidence type="ECO:0000256" key="4">
    <source>
        <dbReference type="ARBA" id="ARBA00022692"/>
    </source>
</evidence>
<dbReference type="GO" id="GO:0055085">
    <property type="term" value="P:transmembrane transport"/>
    <property type="evidence" value="ECO:0007669"/>
    <property type="project" value="InterPro"/>
</dbReference>
<comment type="similarity">
    <text evidence="2 9">Belongs to the mitochondrial carrier (TC 2.A.29) family.</text>
</comment>
<keyword evidence="11" id="KW-0732">Signal</keyword>
<dbReference type="RefSeq" id="XP_018998417.1">
    <property type="nucleotide sequence ID" value="XM_019133712.1"/>
</dbReference>
<dbReference type="STRING" id="1295533.A0A1E3I7P6"/>
<sequence length="321" mass="35042">MFEFILTLLLAAVLMAVIMAASVAITMPFSGALVRLRANYNPHAVGLGQEARVGPTLHTLLGTLKRTKELEGWWGLWKGTFPTLVYSTLISILSIAFVGGSATKGPKNTYSVPEAGGVSMAIFTIILTLIALPMTVIINRSIITPYKLPNSPAASLRILLTPVEISKPYLLYLTPGLLATTFAHALCATLIARTMRVFFLGTAVITEETTADIAWWRWLLYFVWQCLATLWFTPLEVIATRLSVQPNTGGAMPMEGAEDEPLEGVSFCGTDEDVIGLRPATEPYNGLVDCARKIVEEEGWPSLYRGFWFTMLGNVFGSTMA</sequence>
<dbReference type="Pfam" id="PF00153">
    <property type="entry name" value="Mito_carr"/>
    <property type="match status" value="1"/>
</dbReference>
<feature type="transmembrane region" description="Helical" evidence="10">
    <location>
        <begin position="213"/>
        <end position="232"/>
    </location>
</feature>
<dbReference type="InterPro" id="IPR018108">
    <property type="entry name" value="MCP_transmembrane"/>
</dbReference>
<evidence type="ECO:0000256" key="7">
    <source>
        <dbReference type="ARBA" id="ARBA00023136"/>
    </source>
</evidence>